<evidence type="ECO:0000313" key="7">
    <source>
        <dbReference type="EMBL" id="GHH26219.1"/>
    </source>
</evidence>
<keyword evidence="8" id="KW-1185">Reference proteome</keyword>
<dbReference type="PANTHER" id="PTHR23519:SF1">
    <property type="entry name" value="AUTOPHAGY-RELATED PROTEIN 22"/>
    <property type="match status" value="1"/>
</dbReference>
<evidence type="ECO:0000256" key="5">
    <source>
        <dbReference type="ARBA" id="ARBA00023136"/>
    </source>
</evidence>
<proteinExistence type="predicted"/>
<feature type="transmembrane region" description="Helical" evidence="6">
    <location>
        <begin position="437"/>
        <end position="456"/>
    </location>
</feature>
<feature type="transmembrane region" description="Helical" evidence="6">
    <location>
        <begin position="370"/>
        <end position="388"/>
    </location>
</feature>
<dbReference type="RefSeq" id="WP_229839602.1">
    <property type="nucleotide sequence ID" value="NZ_BNAQ01000013.1"/>
</dbReference>
<dbReference type="Gene3D" id="1.20.1250.20">
    <property type="entry name" value="MFS general substrate transporter like domains"/>
    <property type="match status" value="1"/>
</dbReference>
<dbReference type="InterPro" id="IPR036259">
    <property type="entry name" value="MFS_trans_sf"/>
</dbReference>
<feature type="transmembrane region" description="Helical" evidence="6">
    <location>
        <begin position="27"/>
        <end position="46"/>
    </location>
</feature>
<evidence type="ECO:0000256" key="6">
    <source>
        <dbReference type="SAM" id="Phobius"/>
    </source>
</evidence>
<dbReference type="EMBL" id="BNAQ01000013">
    <property type="protein sequence ID" value="GHH26219.1"/>
    <property type="molecule type" value="Genomic_DNA"/>
</dbReference>
<feature type="transmembrane region" description="Helical" evidence="6">
    <location>
        <begin position="202"/>
        <end position="223"/>
    </location>
</feature>
<feature type="transmembrane region" description="Helical" evidence="6">
    <location>
        <begin position="58"/>
        <end position="77"/>
    </location>
</feature>
<dbReference type="Pfam" id="PF11700">
    <property type="entry name" value="ATG22"/>
    <property type="match status" value="1"/>
</dbReference>
<accession>A0ABQ3LWW6</accession>
<keyword evidence="5 6" id="KW-0472">Membrane</keyword>
<dbReference type="SUPFAM" id="SSF103473">
    <property type="entry name" value="MFS general substrate transporter"/>
    <property type="match status" value="2"/>
</dbReference>
<comment type="subcellular location">
    <subcellularLocation>
        <location evidence="1">Endomembrane system</location>
        <topology evidence="1">Multi-pass membrane protein</topology>
    </subcellularLocation>
</comment>
<keyword evidence="2" id="KW-0813">Transport</keyword>
<dbReference type="Proteomes" id="UP000652430">
    <property type="component" value="Unassembled WGS sequence"/>
</dbReference>
<dbReference type="InterPro" id="IPR050495">
    <property type="entry name" value="ATG22/LtaA_families"/>
</dbReference>
<feature type="transmembrane region" description="Helical" evidence="6">
    <location>
        <begin position="86"/>
        <end position="104"/>
    </location>
</feature>
<feature type="transmembrane region" description="Helical" evidence="6">
    <location>
        <begin position="292"/>
        <end position="313"/>
    </location>
</feature>
<evidence type="ECO:0000256" key="1">
    <source>
        <dbReference type="ARBA" id="ARBA00004127"/>
    </source>
</evidence>
<sequence length="473" mass="49277">MTITTSPTRLGRAAWCWALFQGGRDPFVILVTIYVFVPYLVTSVIADPVHGQALVAGGAKYAGWIVALTAPLLGAVVDRMGPRKPWLAATVALMAPLMAALWWAKPGGVGLGVGTIIAMLAALSVFFAYTETLHNALLLPAAGMRRAGSASGLALAFGNFVSVAMLAFVLWGFALPGQVAWGFVPAAPLFGLDVATHQQDRIVPVLAALALVLGTLPLMAFVPDVGSNGVRLGAAIRLGLADLKALVLEARGHRDALVYLGARMLFTDGLTGILIFTGVYAAGAMGWHTLELLAYGMILCVFAVSGGLLAGWLDQTIGPKRALTAEICGVVASQLLSLGNTKSLLFYQPFETLTHAPIWSGPMFRTAPELGLLACGMLGAVTVTAAYASSRTMLTRVVPAHKVGIFFGLFVIAGTATMWLGPLLVQVATATTGSQRAGLLPISGLLVAGLIVLQLVRGDLRVQDPVDDGVSIA</sequence>
<comment type="caution">
    <text evidence="7">The sequence shown here is derived from an EMBL/GenBank/DDBJ whole genome shotgun (WGS) entry which is preliminary data.</text>
</comment>
<feature type="transmembrane region" description="Helical" evidence="6">
    <location>
        <begin position="260"/>
        <end position="280"/>
    </location>
</feature>
<keyword evidence="4 6" id="KW-1133">Transmembrane helix</keyword>
<protein>
    <submittedName>
        <fullName evidence="7">MFS transporter</fullName>
    </submittedName>
</protein>
<feature type="transmembrane region" description="Helical" evidence="6">
    <location>
        <begin position="110"/>
        <end position="129"/>
    </location>
</feature>
<name>A0ABQ3LWW6_9SPHN</name>
<gene>
    <name evidence="7" type="ORF">GCM10008023_40510</name>
</gene>
<reference evidence="8" key="1">
    <citation type="journal article" date="2019" name="Int. J. Syst. Evol. Microbiol.">
        <title>The Global Catalogue of Microorganisms (GCM) 10K type strain sequencing project: providing services to taxonomists for standard genome sequencing and annotation.</title>
        <authorList>
            <consortium name="The Broad Institute Genomics Platform"/>
            <consortium name="The Broad Institute Genome Sequencing Center for Infectious Disease"/>
            <person name="Wu L."/>
            <person name="Ma J."/>
        </authorList>
    </citation>
    <scope>NUCLEOTIDE SEQUENCE [LARGE SCALE GENOMIC DNA]</scope>
    <source>
        <strain evidence="8">CGMCC 1.8957</strain>
    </source>
</reference>
<feature type="transmembrane region" description="Helical" evidence="6">
    <location>
        <begin position="403"/>
        <end position="425"/>
    </location>
</feature>
<keyword evidence="3 6" id="KW-0812">Transmembrane</keyword>
<evidence type="ECO:0000256" key="4">
    <source>
        <dbReference type="ARBA" id="ARBA00022989"/>
    </source>
</evidence>
<organism evidence="7 8">
    <name type="scientific">Sphingomonas glacialis</name>
    <dbReference type="NCBI Taxonomy" id="658225"/>
    <lineage>
        <taxon>Bacteria</taxon>
        <taxon>Pseudomonadati</taxon>
        <taxon>Pseudomonadota</taxon>
        <taxon>Alphaproteobacteria</taxon>
        <taxon>Sphingomonadales</taxon>
        <taxon>Sphingomonadaceae</taxon>
        <taxon>Sphingomonas</taxon>
    </lineage>
</organism>
<dbReference type="InterPro" id="IPR024671">
    <property type="entry name" value="Atg22-like"/>
</dbReference>
<dbReference type="PANTHER" id="PTHR23519">
    <property type="entry name" value="AUTOPHAGY-RELATED PROTEIN 22"/>
    <property type="match status" value="1"/>
</dbReference>
<evidence type="ECO:0000256" key="3">
    <source>
        <dbReference type="ARBA" id="ARBA00022692"/>
    </source>
</evidence>
<evidence type="ECO:0000256" key="2">
    <source>
        <dbReference type="ARBA" id="ARBA00022448"/>
    </source>
</evidence>
<evidence type="ECO:0000313" key="8">
    <source>
        <dbReference type="Proteomes" id="UP000652430"/>
    </source>
</evidence>
<feature type="transmembrane region" description="Helical" evidence="6">
    <location>
        <begin position="150"/>
        <end position="173"/>
    </location>
</feature>